<comment type="caution">
    <text evidence="3">The sequence shown here is derived from an EMBL/GenBank/DDBJ whole genome shotgun (WGS) entry which is preliminary data.</text>
</comment>
<keyword evidence="1" id="KW-0175">Coiled coil</keyword>
<dbReference type="EMBL" id="JAPFFF010000011">
    <property type="protein sequence ID" value="KAK8877977.1"/>
    <property type="molecule type" value="Genomic_DNA"/>
</dbReference>
<evidence type="ECO:0000313" key="3">
    <source>
        <dbReference type="EMBL" id="KAK8877977.1"/>
    </source>
</evidence>
<keyword evidence="4" id="KW-1185">Reference proteome</keyword>
<feature type="coiled-coil region" evidence="1">
    <location>
        <begin position="94"/>
        <end position="121"/>
    </location>
</feature>
<evidence type="ECO:0000256" key="1">
    <source>
        <dbReference type="SAM" id="Coils"/>
    </source>
</evidence>
<feature type="coiled-coil region" evidence="1">
    <location>
        <begin position="31"/>
        <end position="65"/>
    </location>
</feature>
<gene>
    <name evidence="3" type="ORF">M9Y10_004740</name>
</gene>
<evidence type="ECO:0000313" key="4">
    <source>
        <dbReference type="Proteomes" id="UP001470230"/>
    </source>
</evidence>
<accession>A0ABR2JJE7</accession>
<organism evidence="3 4">
    <name type="scientific">Tritrichomonas musculus</name>
    <dbReference type="NCBI Taxonomy" id="1915356"/>
    <lineage>
        <taxon>Eukaryota</taxon>
        <taxon>Metamonada</taxon>
        <taxon>Parabasalia</taxon>
        <taxon>Tritrichomonadida</taxon>
        <taxon>Tritrichomonadidae</taxon>
        <taxon>Tritrichomonas</taxon>
    </lineage>
</organism>
<reference evidence="3 4" key="1">
    <citation type="submission" date="2024-04" db="EMBL/GenBank/DDBJ databases">
        <title>Tritrichomonas musculus Genome.</title>
        <authorList>
            <person name="Alves-Ferreira E."/>
            <person name="Grigg M."/>
            <person name="Lorenzi H."/>
            <person name="Galac M."/>
        </authorList>
    </citation>
    <scope>NUCLEOTIDE SEQUENCE [LARGE SCALE GENOMIC DNA]</scope>
    <source>
        <strain evidence="3 4">EAF2021</strain>
    </source>
</reference>
<dbReference type="Proteomes" id="UP001470230">
    <property type="component" value="Unassembled WGS sequence"/>
</dbReference>
<evidence type="ECO:0008006" key="5">
    <source>
        <dbReference type="Google" id="ProtNLM"/>
    </source>
</evidence>
<protein>
    <recommendedName>
        <fullName evidence="5">Lebercilin domain-containing protein</fullName>
    </recommendedName>
</protein>
<name>A0ABR2JJE7_9EUKA</name>
<sequence>MNRPTTSISRIPGDARLPELQRSSSKLGGSRAIQQDEILELKTKIHKMEEERRLLRAKIQRMRKTIQSRNVSIRKVLSQPQKEQKIQTASQSQLQQLREEKTSLTNVLNTNKQELENLKNSDKLALSNELKIEIPIFYQEKMRLDDELSKLRDLEKALSLEFKRIQNQISNINANESAVDEIQLEIDDLTEKLFAYKKSEMKLQAAKDLHKLHKNPESFNEIKKKLEDEITDVKAEIEKSNHEIQEIQESEDSNIEYLNQIIQGQIATIKAYLYQKYPYYNDDELSKTESNDIEDDNEKQQYT</sequence>
<feature type="region of interest" description="Disordered" evidence="2">
    <location>
        <begin position="1"/>
        <end position="31"/>
    </location>
</feature>
<feature type="region of interest" description="Disordered" evidence="2">
    <location>
        <begin position="284"/>
        <end position="303"/>
    </location>
</feature>
<feature type="coiled-coil region" evidence="1">
    <location>
        <begin position="223"/>
        <end position="250"/>
    </location>
</feature>
<proteinExistence type="predicted"/>
<feature type="coiled-coil region" evidence="1">
    <location>
        <begin position="172"/>
        <end position="199"/>
    </location>
</feature>
<evidence type="ECO:0000256" key="2">
    <source>
        <dbReference type="SAM" id="MobiDB-lite"/>
    </source>
</evidence>